<organism evidence="2 3">
    <name type="scientific">Trichonephila clavata</name>
    <name type="common">Joro spider</name>
    <name type="synonym">Nephila clavata</name>
    <dbReference type="NCBI Taxonomy" id="2740835"/>
    <lineage>
        <taxon>Eukaryota</taxon>
        <taxon>Metazoa</taxon>
        <taxon>Ecdysozoa</taxon>
        <taxon>Arthropoda</taxon>
        <taxon>Chelicerata</taxon>
        <taxon>Arachnida</taxon>
        <taxon>Araneae</taxon>
        <taxon>Araneomorphae</taxon>
        <taxon>Entelegynae</taxon>
        <taxon>Araneoidea</taxon>
        <taxon>Nephilidae</taxon>
        <taxon>Trichonephila</taxon>
    </lineage>
</organism>
<reference evidence="2" key="1">
    <citation type="submission" date="2020-07" db="EMBL/GenBank/DDBJ databases">
        <title>Multicomponent nature underlies the extraordinary mechanical properties of spider dragline silk.</title>
        <authorList>
            <person name="Kono N."/>
            <person name="Nakamura H."/>
            <person name="Mori M."/>
            <person name="Yoshida Y."/>
            <person name="Ohtoshi R."/>
            <person name="Malay A.D."/>
            <person name="Moran D.A.P."/>
            <person name="Tomita M."/>
            <person name="Numata K."/>
            <person name="Arakawa K."/>
        </authorList>
    </citation>
    <scope>NUCLEOTIDE SEQUENCE</scope>
</reference>
<proteinExistence type="predicted"/>
<name>A0A8X6FP13_TRICU</name>
<comment type="caution">
    <text evidence="2">The sequence shown here is derived from an EMBL/GenBank/DDBJ whole genome shotgun (WGS) entry which is preliminary data.</text>
</comment>
<sequence length="75" mass="8377">MEYSKSYGTFEQWNTTHVYIVLPSQELSEVPSREAMCEYAQCLPDIVQQPHRSQVQATSSAGQTISPQVLTSAGR</sequence>
<gene>
    <name evidence="2" type="ORF">TNCT_673821</name>
</gene>
<evidence type="ECO:0000313" key="3">
    <source>
        <dbReference type="Proteomes" id="UP000887116"/>
    </source>
</evidence>
<evidence type="ECO:0000256" key="1">
    <source>
        <dbReference type="SAM" id="MobiDB-lite"/>
    </source>
</evidence>
<accession>A0A8X6FP13</accession>
<protein>
    <submittedName>
        <fullName evidence="2">Uncharacterized protein</fullName>
    </submittedName>
</protein>
<dbReference type="AlphaFoldDB" id="A0A8X6FP13"/>
<feature type="region of interest" description="Disordered" evidence="1">
    <location>
        <begin position="51"/>
        <end position="75"/>
    </location>
</feature>
<dbReference type="EMBL" id="BMAO01032857">
    <property type="protein sequence ID" value="GFQ85226.1"/>
    <property type="molecule type" value="Genomic_DNA"/>
</dbReference>
<dbReference type="Proteomes" id="UP000887116">
    <property type="component" value="Unassembled WGS sequence"/>
</dbReference>
<evidence type="ECO:0000313" key="2">
    <source>
        <dbReference type="EMBL" id="GFQ85226.1"/>
    </source>
</evidence>
<keyword evidence="3" id="KW-1185">Reference proteome</keyword>